<dbReference type="EMBL" id="GAMC01005447">
    <property type="protein sequence ID" value="JAC01109.1"/>
    <property type="molecule type" value="mRNA"/>
</dbReference>
<sequence>QKQIRRDSCASTFVQKRHKIHTPFVFKLISFNKLVTGFVNIPVRTNIRPHTSEMDRVPVQPKSYPTNLLQKDWTKRAIYERCGQAFVDKVHDMEVKDDDVWIVTLPKCGTTWMQELLWLVMNDFDFEAARNEHLEVRTPFLEFDFLIHKDLNRALAPVEALKSPRLIKSHMPLPLLPQQLWTKKPKLIYVYRNPKDYIVSRYYHVRSIGFGMSTTLEQFVLETLDEDADVPSEDFEHVAEFYELRNEPWIFYTSFERMKMNLRQVIEDICKFLNKTITEQQMEQMLKHLSFEEMKKNPKLNHHWEFEQIRAKHQTKHENHNFVRRGKAGGYKDELSSDIIAKMDERIQQNLDYYKLSLQKLLLLDENTPL</sequence>
<dbReference type="GO" id="GO:0008146">
    <property type="term" value="F:sulfotransferase activity"/>
    <property type="evidence" value="ECO:0007669"/>
    <property type="project" value="InterPro"/>
</dbReference>
<protein>
    <submittedName>
        <fullName evidence="4">Amine sulfotransferase</fullName>
    </submittedName>
</protein>
<comment type="similarity">
    <text evidence="1">Belongs to the sulfotransferase 1 family.</text>
</comment>
<accession>W8BVZ2</accession>
<dbReference type="InterPro" id="IPR000863">
    <property type="entry name" value="Sulfotransferase_dom"/>
</dbReference>
<feature type="domain" description="Sulfotransferase" evidence="3">
    <location>
        <begin position="97"/>
        <end position="352"/>
    </location>
</feature>
<dbReference type="PANTHER" id="PTHR11783">
    <property type="entry name" value="SULFOTRANSFERASE SULT"/>
    <property type="match status" value="1"/>
</dbReference>
<keyword evidence="2 4" id="KW-0808">Transferase</keyword>
<proteinExistence type="evidence at transcript level"/>
<feature type="non-terminal residue" evidence="4">
    <location>
        <position position="1"/>
    </location>
</feature>
<dbReference type="Gene3D" id="3.40.50.300">
    <property type="entry name" value="P-loop containing nucleotide triphosphate hydrolases"/>
    <property type="match status" value="1"/>
</dbReference>
<name>W8BVZ2_CERCA</name>
<evidence type="ECO:0000256" key="2">
    <source>
        <dbReference type="ARBA" id="ARBA00022679"/>
    </source>
</evidence>
<reference evidence="4" key="1">
    <citation type="submission" date="2013-07" db="EMBL/GenBank/DDBJ databases">
        <authorList>
            <person name="Geib S."/>
        </authorList>
    </citation>
    <scope>NUCLEOTIDE SEQUENCE</scope>
</reference>
<evidence type="ECO:0000256" key="1">
    <source>
        <dbReference type="ARBA" id="ARBA00005771"/>
    </source>
</evidence>
<gene>
    <name evidence="4" type="primary">ST3A1</name>
</gene>
<evidence type="ECO:0000259" key="3">
    <source>
        <dbReference type="Pfam" id="PF00685"/>
    </source>
</evidence>
<dbReference type="Pfam" id="PF00685">
    <property type="entry name" value="Sulfotransfer_1"/>
    <property type="match status" value="1"/>
</dbReference>
<dbReference type="SUPFAM" id="SSF52540">
    <property type="entry name" value="P-loop containing nucleoside triphosphate hydrolases"/>
    <property type="match status" value="1"/>
</dbReference>
<organism evidence="4">
    <name type="scientific">Ceratitis capitata</name>
    <name type="common">Mediterranean fruit fly</name>
    <name type="synonym">Tephritis capitata</name>
    <dbReference type="NCBI Taxonomy" id="7213"/>
    <lineage>
        <taxon>Eukaryota</taxon>
        <taxon>Metazoa</taxon>
        <taxon>Ecdysozoa</taxon>
        <taxon>Arthropoda</taxon>
        <taxon>Hexapoda</taxon>
        <taxon>Insecta</taxon>
        <taxon>Pterygota</taxon>
        <taxon>Neoptera</taxon>
        <taxon>Endopterygota</taxon>
        <taxon>Diptera</taxon>
        <taxon>Brachycera</taxon>
        <taxon>Muscomorpha</taxon>
        <taxon>Tephritoidea</taxon>
        <taxon>Tephritidae</taxon>
        <taxon>Ceratitis</taxon>
        <taxon>Ceratitis</taxon>
    </lineage>
</organism>
<evidence type="ECO:0000313" key="4">
    <source>
        <dbReference type="EMBL" id="JAC01109.1"/>
    </source>
</evidence>
<reference evidence="4" key="2">
    <citation type="journal article" date="2014" name="BMC Genomics">
        <title>A genomic perspective to assessing quality of mass-reared SIT flies used in Mediterranean fruit fly (Ceratitis capitata) eradication in California.</title>
        <authorList>
            <person name="Calla B."/>
            <person name="Hall B."/>
            <person name="Hou S."/>
            <person name="Geib S.M."/>
        </authorList>
    </citation>
    <scope>NUCLEOTIDE SEQUENCE</scope>
</reference>
<dbReference type="OrthoDB" id="205623at2759"/>
<dbReference type="InterPro" id="IPR027417">
    <property type="entry name" value="P-loop_NTPase"/>
</dbReference>
<dbReference type="AlphaFoldDB" id="W8BVZ2"/>